<evidence type="ECO:0000313" key="3">
    <source>
        <dbReference type="EMBL" id="PQL82086.1"/>
    </source>
</evidence>
<dbReference type="PROSITE" id="PS00330">
    <property type="entry name" value="HEMOLYSIN_CALCIUM"/>
    <property type="match status" value="2"/>
</dbReference>
<evidence type="ECO:0000256" key="1">
    <source>
        <dbReference type="ARBA" id="ARBA00022837"/>
    </source>
</evidence>
<accession>A0AA44XPF7</accession>
<gene>
    <name evidence="3" type="ORF">CV954_013555</name>
</gene>
<reference evidence="3 4" key="1">
    <citation type="submission" date="2018-02" db="EMBL/GenBank/DDBJ databases">
        <title>Acinetobacter baumanii whole genome sequence.</title>
        <authorList>
            <person name="Qasim Z.J."/>
        </authorList>
    </citation>
    <scope>NUCLEOTIDE SEQUENCE [LARGE SCALE GENOMIC DNA]</scope>
    <source>
        <strain evidence="3 4">ZQ8</strain>
    </source>
</reference>
<dbReference type="GO" id="GO:0005509">
    <property type="term" value="F:calcium ion binding"/>
    <property type="evidence" value="ECO:0007669"/>
    <property type="project" value="InterPro"/>
</dbReference>
<dbReference type="Pfam" id="PF00353">
    <property type="entry name" value="HemolysinCabind"/>
    <property type="match status" value="3"/>
</dbReference>
<dbReference type="PRINTS" id="PR00313">
    <property type="entry name" value="CABNDNGRPT"/>
</dbReference>
<evidence type="ECO:0000313" key="4">
    <source>
        <dbReference type="Proteomes" id="UP000233757"/>
    </source>
</evidence>
<dbReference type="Gene3D" id="2.150.10.10">
    <property type="entry name" value="Serralysin-like metalloprotease, C-terminal"/>
    <property type="match status" value="2"/>
</dbReference>
<organism evidence="3 4">
    <name type="scientific">Acinetobacter baumannii</name>
    <dbReference type="NCBI Taxonomy" id="470"/>
    <lineage>
        <taxon>Bacteria</taxon>
        <taxon>Pseudomonadati</taxon>
        <taxon>Pseudomonadota</taxon>
        <taxon>Gammaproteobacteria</taxon>
        <taxon>Moraxellales</taxon>
        <taxon>Moraxellaceae</taxon>
        <taxon>Acinetobacter</taxon>
        <taxon>Acinetobacter calcoaceticus/baumannii complex</taxon>
    </lineage>
</organism>
<dbReference type="PANTHER" id="PTHR39431">
    <property type="entry name" value="FRPA/C-RELATED PROTEIN"/>
    <property type="match status" value="1"/>
</dbReference>
<keyword evidence="1" id="KW-0106">Calcium</keyword>
<dbReference type="Pfam" id="PF06594">
    <property type="entry name" value="HCBP_related"/>
    <property type="match status" value="1"/>
</dbReference>
<dbReference type="PANTHER" id="PTHR39431:SF1">
    <property type="entry name" value="FRPA_C-RELATED PROTEIN"/>
    <property type="match status" value="1"/>
</dbReference>
<dbReference type="InterPro" id="IPR011049">
    <property type="entry name" value="Serralysin-like_metalloprot_C"/>
</dbReference>
<dbReference type="InterPro" id="IPR001343">
    <property type="entry name" value="Hemolysn_Ca-bd"/>
</dbReference>
<protein>
    <submittedName>
        <fullName evidence="3">Calcium-binding protein</fullName>
    </submittedName>
</protein>
<sequence>MTYIDNILISLNLPIKNLSLDQGLQALNSLTNNGIDVVDKNILRDLVNRVSADASGSVTVLYSGEVNTDVGLRPLSIINAMRNNGDDIRVIMDSPAAHFLSHDLFEQALANSLGVQSRDLINKSTEANKFLEGPDGLWGDVSANFIDATEGKVLTITGGAEDSRIFSQRELERIQINEKITSVDGLDRTYLSNMTQEQAYKVIKVASDTNLANLHIVVDGNGNPALQGRQIMIDSRDFFASVDVDGHVSSNTAKYFAANTDAAMARVIEFVPAERWTNHTEGLNTLSSLEQFGRFAGKLSVGSTALGLLVLSSQVQAAETSAQKQQIIDDWVGHTTAEWIAGSIGSALVVGGVAAFTAVSAPVTLALAIVGGIVGSIVGGDTVYELIKEGVNKVLSDIKSSLHSIVGEFLDQFDLNDVMGLYEQAEHVASPLILDLNKDGVVGTGALSENIYFDHDGSGFKEKTGWVSPQDGLLVLDKNNNTDIEIGNELFGNQTSLNNGQLAKNGFEALADYDLNNDGVIDAEDEIYQQLQVWQEINQNAHVDQGELTGLQTIGIQQIDLAYTSAKDIDDNGNHHKQQGQFIWADGTVGKIDDVWFQADTLHSQINQDQIVEIDHSIAVLPDIHQFGNVDSLHQAMAKDTNGILQQLVEQFAQTDSLLIRQQLVTDIIYQWTGVTDLPSYERGMYWDDRHLLALEKIMGRQYHSFADDPEWTLAVGNNQAFALEEAWRLLRQKIYDQLYLQQKVPEFFEKIQITESNELDVTQLYSYIKQSSLVEVAELYDVLSRGPQLFKDVQNSLKELALNVPTPDLIDQILGQTLQVHISSVNDSLYVGSDGDDLLISNIGTDIFVGGEGVNIYVFSSNSGQDTIQASYLSENSPLTETHIVLDALPQDIVVEVGSSDIILKISGTEDQLKIENAISESSIFKTITFADQTVWTITDILAQPLLGTEGDDYLVGIDARDNKIYGFAGNDYLYGAIGNDYLDGGAGDDYLIGGEGINTYYFDRGYANDIIMAPYLTPESASTETHIQLGVLPDDVSVELFDQSIRITIKDSGDTLEIRDAFVENSVFKTITFADQTVWTITDILAQPLLGTEGDNYLVGIDARDNKIYGFEGNDNLYGAIGNDYLNGGTGDDYLDGSYGVNTYVFNRGYGYDSINTPYLDENSPQIETHILMDVLSSDVSVEISYHDVFISLNNTDDLLEIRGVFTEFSAFKTITFADQTVWTIQDLQNFASIDSNQDESLTDLLNGLADNSNYEEYGYLFDELPDNQSLVGQLEGNNTQVLTDSLILEESSNIDVDKLLIITNANIESEDIQNVKNILTQKYQFDEVDDQIVFDNTSFSMVNNISLWNTSFNQQFIA</sequence>
<evidence type="ECO:0000259" key="2">
    <source>
        <dbReference type="Pfam" id="PF06594"/>
    </source>
</evidence>
<dbReference type="RefSeq" id="WP_101427487.1">
    <property type="nucleotide sequence ID" value="NZ_PHJU02000030.1"/>
</dbReference>
<proteinExistence type="predicted"/>
<feature type="domain" description="Haemolysin-type calcium binding-related" evidence="2">
    <location>
        <begin position="902"/>
        <end position="940"/>
    </location>
</feature>
<dbReference type="EMBL" id="PHJU02000030">
    <property type="protein sequence ID" value="PQL82086.1"/>
    <property type="molecule type" value="Genomic_DNA"/>
</dbReference>
<comment type="caution">
    <text evidence="3">The sequence shown here is derived from an EMBL/GenBank/DDBJ whole genome shotgun (WGS) entry which is preliminary data.</text>
</comment>
<dbReference type="SUPFAM" id="SSF51120">
    <property type="entry name" value="beta-Roll"/>
    <property type="match status" value="3"/>
</dbReference>
<dbReference type="InterPro" id="IPR010566">
    <property type="entry name" value="Haemolys_ca-bd"/>
</dbReference>
<dbReference type="Proteomes" id="UP000233757">
    <property type="component" value="Unassembled WGS sequence"/>
</dbReference>
<name>A0AA44XPF7_ACIBA</name>
<dbReference type="InterPro" id="IPR018511">
    <property type="entry name" value="Hemolysin-typ_Ca-bd_CS"/>
</dbReference>